<feature type="region of interest" description="Disordered" evidence="2">
    <location>
        <begin position="1"/>
        <end position="123"/>
    </location>
</feature>
<dbReference type="GO" id="GO:0008270">
    <property type="term" value="F:zinc ion binding"/>
    <property type="evidence" value="ECO:0007669"/>
    <property type="project" value="UniProtKB-KW"/>
</dbReference>
<organism evidence="4 5">
    <name type="scientific">Arthrobotrys conoides</name>
    <dbReference type="NCBI Taxonomy" id="74498"/>
    <lineage>
        <taxon>Eukaryota</taxon>
        <taxon>Fungi</taxon>
        <taxon>Dikarya</taxon>
        <taxon>Ascomycota</taxon>
        <taxon>Pezizomycotina</taxon>
        <taxon>Orbiliomycetes</taxon>
        <taxon>Orbiliales</taxon>
        <taxon>Orbiliaceae</taxon>
        <taxon>Arthrobotrys</taxon>
    </lineage>
</organism>
<keyword evidence="5" id="KW-1185">Reference proteome</keyword>
<accession>A0AAN8RT53</accession>
<keyword evidence="1" id="KW-0863">Zinc-finger</keyword>
<feature type="compositionally biased region" description="Low complexity" evidence="2">
    <location>
        <begin position="1"/>
        <end position="11"/>
    </location>
</feature>
<feature type="compositionally biased region" description="Pro residues" evidence="2">
    <location>
        <begin position="97"/>
        <end position="107"/>
    </location>
</feature>
<feature type="compositionally biased region" description="Acidic residues" evidence="2">
    <location>
        <begin position="12"/>
        <end position="28"/>
    </location>
</feature>
<dbReference type="Proteomes" id="UP001307849">
    <property type="component" value="Unassembled WGS sequence"/>
</dbReference>
<feature type="region of interest" description="Disordered" evidence="2">
    <location>
        <begin position="167"/>
        <end position="322"/>
    </location>
</feature>
<dbReference type="AlphaFoldDB" id="A0AAN8RT53"/>
<dbReference type="InterPro" id="IPR036875">
    <property type="entry name" value="Znf_CCHC_sf"/>
</dbReference>
<feature type="compositionally biased region" description="Low complexity" evidence="2">
    <location>
        <begin position="202"/>
        <end position="221"/>
    </location>
</feature>
<sequence>MSGYDYYPQYDYNDDESPPPYSDEEMMDVPEYYHQYSDQYDEENESKPVKPKPKKTPAAGKPVVKKCRTCGNAGHDSRNCAINKGFTGKDKKSKETAPPPPPPPPPVQKKTSKSSKPTEEKACGACREIGHDRRSCPKLMGASGQQKQEEVVAVVKKFMETMAGAVASPAPTPAKGKSKAKKETIAVETSAPKISKQTAKKTVAPPAASKSVAYAKSSTAAPVKKQMARGKPIVPPASTGRGAYTPAVKPTWQMEAEKEAKPRQPQTARRSKPFNPLGASGSRGGGGIAKKSSEPATKKKKAPAANTANVSNGGINFTINWG</sequence>
<feature type="domain" description="CCHC-type" evidence="3">
    <location>
        <begin position="66"/>
        <end position="80"/>
    </location>
</feature>
<reference evidence="4 5" key="1">
    <citation type="submission" date="2019-10" db="EMBL/GenBank/DDBJ databases">
        <authorList>
            <person name="Palmer J.M."/>
        </authorList>
    </citation>
    <scope>NUCLEOTIDE SEQUENCE [LARGE SCALE GENOMIC DNA]</scope>
    <source>
        <strain evidence="4 5">TWF506</strain>
    </source>
</reference>
<dbReference type="PROSITE" id="PS50158">
    <property type="entry name" value="ZF_CCHC"/>
    <property type="match status" value="1"/>
</dbReference>
<keyword evidence="1" id="KW-0862">Zinc</keyword>
<evidence type="ECO:0000256" key="1">
    <source>
        <dbReference type="PROSITE-ProRule" id="PRU00047"/>
    </source>
</evidence>
<dbReference type="SMART" id="SM00343">
    <property type="entry name" value="ZnF_C2HC"/>
    <property type="match status" value="2"/>
</dbReference>
<evidence type="ECO:0000259" key="3">
    <source>
        <dbReference type="PROSITE" id="PS50158"/>
    </source>
</evidence>
<dbReference type="GO" id="GO:0003676">
    <property type="term" value="F:nucleic acid binding"/>
    <property type="evidence" value="ECO:0007669"/>
    <property type="project" value="InterPro"/>
</dbReference>
<dbReference type="EMBL" id="JAVHJM010000004">
    <property type="protein sequence ID" value="KAK6515428.1"/>
    <property type="molecule type" value="Genomic_DNA"/>
</dbReference>
<dbReference type="Gene3D" id="4.10.60.10">
    <property type="entry name" value="Zinc finger, CCHC-type"/>
    <property type="match status" value="1"/>
</dbReference>
<comment type="caution">
    <text evidence="4">The sequence shown here is derived from an EMBL/GenBank/DDBJ whole genome shotgun (WGS) entry which is preliminary data.</text>
</comment>
<name>A0AAN8RT53_9PEZI</name>
<gene>
    <name evidence="4" type="ORF">TWF506_007763</name>
</gene>
<evidence type="ECO:0000313" key="5">
    <source>
        <dbReference type="Proteomes" id="UP001307849"/>
    </source>
</evidence>
<evidence type="ECO:0000256" key="2">
    <source>
        <dbReference type="SAM" id="MobiDB-lite"/>
    </source>
</evidence>
<dbReference type="SUPFAM" id="SSF57756">
    <property type="entry name" value="Retrovirus zinc finger-like domains"/>
    <property type="match status" value="1"/>
</dbReference>
<keyword evidence="1" id="KW-0479">Metal-binding</keyword>
<proteinExistence type="predicted"/>
<dbReference type="InterPro" id="IPR001878">
    <property type="entry name" value="Znf_CCHC"/>
</dbReference>
<feature type="compositionally biased region" description="Polar residues" evidence="2">
    <location>
        <begin position="310"/>
        <end position="322"/>
    </location>
</feature>
<evidence type="ECO:0000313" key="4">
    <source>
        <dbReference type="EMBL" id="KAK6515428.1"/>
    </source>
</evidence>
<protein>
    <recommendedName>
        <fullName evidence="3">CCHC-type domain-containing protein</fullName>
    </recommendedName>
</protein>